<dbReference type="PANTHER" id="PTHR32071:SF35">
    <property type="entry name" value="ANAEROBIC NITRIC OXIDE REDUCTASE TRANSCRIPTION REGULATOR NORR"/>
    <property type="match status" value="1"/>
</dbReference>
<dbReference type="InterPro" id="IPR058031">
    <property type="entry name" value="AAA_lid_NorR"/>
</dbReference>
<dbReference type="InterPro" id="IPR003018">
    <property type="entry name" value="GAF"/>
</dbReference>
<dbReference type="InterPro" id="IPR003593">
    <property type="entry name" value="AAA+_ATPase"/>
</dbReference>
<dbReference type="Proteomes" id="UP000091897">
    <property type="component" value="Chromosome"/>
</dbReference>
<proteinExistence type="predicted"/>
<dbReference type="InterPro" id="IPR002197">
    <property type="entry name" value="HTH_Fis"/>
</dbReference>
<dbReference type="PANTHER" id="PTHR32071">
    <property type="entry name" value="TRANSCRIPTIONAL REGULATORY PROTEIN"/>
    <property type="match status" value="1"/>
</dbReference>
<accession>A0ABN4R6Y9</accession>
<feature type="compositionally biased region" description="Low complexity" evidence="6">
    <location>
        <begin position="464"/>
        <end position="491"/>
    </location>
</feature>
<dbReference type="SMART" id="SM00065">
    <property type="entry name" value="GAF"/>
    <property type="match status" value="1"/>
</dbReference>
<dbReference type="Pfam" id="PF00158">
    <property type="entry name" value="Sigma54_activat"/>
    <property type="match status" value="1"/>
</dbReference>
<keyword evidence="5" id="KW-0804">Transcription</keyword>
<dbReference type="Gene3D" id="1.10.8.60">
    <property type="match status" value="1"/>
</dbReference>
<dbReference type="InterPro" id="IPR002078">
    <property type="entry name" value="Sigma_54_int"/>
</dbReference>
<dbReference type="Pfam" id="PF02954">
    <property type="entry name" value="HTH_8"/>
    <property type="match status" value="1"/>
</dbReference>
<dbReference type="PROSITE" id="PS50045">
    <property type="entry name" value="SIGMA54_INTERACT_4"/>
    <property type="match status" value="1"/>
</dbReference>
<dbReference type="InterPro" id="IPR025944">
    <property type="entry name" value="Sigma_54_int_dom_CS"/>
</dbReference>
<dbReference type="CDD" id="cd00009">
    <property type="entry name" value="AAA"/>
    <property type="match status" value="1"/>
</dbReference>
<name>A0ABN4R6Y9_9BORD</name>
<evidence type="ECO:0000256" key="5">
    <source>
        <dbReference type="ARBA" id="ARBA00023163"/>
    </source>
</evidence>
<evidence type="ECO:0000256" key="3">
    <source>
        <dbReference type="ARBA" id="ARBA00023015"/>
    </source>
</evidence>
<dbReference type="Pfam" id="PF25601">
    <property type="entry name" value="AAA_lid_14"/>
    <property type="match status" value="1"/>
</dbReference>
<dbReference type="NCBIfam" id="NF003451">
    <property type="entry name" value="PRK05022.1"/>
    <property type="match status" value="1"/>
</dbReference>
<dbReference type="Gene3D" id="1.10.10.60">
    <property type="entry name" value="Homeodomain-like"/>
    <property type="match status" value="1"/>
</dbReference>
<dbReference type="EMBL" id="CP016170">
    <property type="protein sequence ID" value="ANN67006.1"/>
    <property type="molecule type" value="Genomic_DNA"/>
</dbReference>
<reference evidence="8 9" key="1">
    <citation type="submission" date="2016-06" db="EMBL/GenBank/DDBJ databases">
        <title>Complete genome sequences of Bordetella bronchialis and Bordetella flabilis.</title>
        <authorList>
            <person name="LiPuma J.J."/>
            <person name="Spilker T."/>
        </authorList>
    </citation>
    <scope>NUCLEOTIDE SEQUENCE [LARGE SCALE GENOMIC DNA]</scope>
    <source>
        <strain evidence="8 9">AU3182</strain>
    </source>
</reference>
<organism evidence="8 9">
    <name type="scientific">Bordetella bronchialis</name>
    <dbReference type="NCBI Taxonomy" id="463025"/>
    <lineage>
        <taxon>Bacteria</taxon>
        <taxon>Pseudomonadati</taxon>
        <taxon>Pseudomonadota</taxon>
        <taxon>Betaproteobacteria</taxon>
        <taxon>Burkholderiales</taxon>
        <taxon>Alcaligenaceae</taxon>
        <taxon>Bordetella</taxon>
    </lineage>
</organism>
<dbReference type="InterPro" id="IPR025943">
    <property type="entry name" value="Sigma_54_int_dom_ATP-bd_2"/>
</dbReference>
<feature type="domain" description="Sigma-54 factor interaction" evidence="7">
    <location>
        <begin position="194"/>
        <end position="423"/>
    </location>
</feature>
<dbReference type="SMART" id="SM00382">
    <property type="entry name" value="AAA"/>
    <property type="match status" value="1"/>
</dbReference>
<keyword evidence="2" id="KW-0067">ATP-binding</keyword>
<dbReference type="Gene3D" id="3.30.450.40">
    <property type="match status" value="1"/>
</dbReference>
<dbReference type="InterPro" id="IPR009057">
    <property type="entry name" value="Homeodomain-like_sf"/>
</dbReference>
<dbReference type="PROSITE" id="PS00675">
    <property type="entry name" value="SIGMA54_INTERACT_1"/>
    <property type="match status" value="1"/>
</dbReference>
<evidence type="ECO:0000259" key="7">
    <source>
        <dbReference type="PROSITE" id="PS50045"/>
    </source>
</evidence>
<keyword evidence="3" id="KW-0805">Transcription regulation</keyword>
<keyword evidence="4" id="KW-0238">DNA-binding</keyword>
<dbReference type="Gene3D" id="3.40.50.300">
    <property type="entry name" value="P-loop containing nucleotide triphosphate hydrolases"/>
    <property type="match status" value="1"/>
</dbReference>
<dbReference type="SUPFAM" id="SSF55781">
    <property type="entry name" value="GAF domain-like"/>
    <property type="match status" value="1"/>
</dbReference>
<keyword evidence="9" id="KW-1185">Reference proteome</keyword>
<evidence type="ECO:0000256" key="6">
    <source>
        <dbReference type="SAM" id="MobiDB-lite"/>
    </source>
</evidence>
<feature type="region of interest" description="Disordered" evidence="6">
    <location>
        <begin position="437"/>
        <end position="504"/>
    </location>
</feature>
<evidence type="ECO:0000313" key="9">
    <source>
        <dbReference type="Proteomes" id="UP000091897"/>
    </source>
</evidence>
<evidence type="ECO:0000256" key="4">
    <source>
        <dbReference type="ARBA" id="ARBA00023125"/>
    </source>
</evidence>
<dbReference type="InterPro" id="IPR027417">
    <property type="entry name" value="P-loop_NTPase"/>
</dbReference>
<dbReference type="SUPFAM" id="SSF52540">
    <property type="entry name" value="P-loop containing nucleoside triphosphate hydrolases"/>
    <property type="match status" value="1"/>
</dbReference>
<keyword evidence="1" id="KW-0547">Nucleotide-binding</keyword>
<gene>
    <name evidence="8" type="ORF">BAU06_12515</name>
</gene>
<dbReference type="InterPro" id="IPR025662">
    <property type="entry name" value="Sigma_54_int_dom_ATP-bd_1"/>
</dbReference>
<dbReference type="PROSITE" id="PS00676">
    <property type="entry name" value="SIGMA54_INTERACT_2"/>
    <property type="match status" value="1"/>
</dbReference>
<dbReference type="InterPro" id="IPR029016">
    <property type="entry name" value="GAF-like_dom_sf"/>
</dbReference>
<evidence type="ECO:0000256" key="1">
    <source>
        <dbReference type="ARBA" id="ARBA00022741"/>
    </source>
</evidence>
<sequence length="571" mass="61113">MRTQNPLMGAVIPLVSDLARDVPPAERYRRLLDALRALLPCDAVALLRLENDALIPLAMQGLSPDAMGRRFRVAQHPRLHALLEADEAMRFAPDSSLPDPYDGLVEDGGELHVHDCMGCAITVGQRKWGLLTLDALQPGRFSDDDLAVLDVFAGLAAATVAVAARIEQLAVTAEDERRRAESYRLAVAGPARRLTGQSTAFRRFMKDVEMVAASDLTVLVTGETGVGKELVAQALHAGSARAGKPMISVNCAALPDNLIESELFGHVRGAFSGAVQDRRGKFELAHGGTLFLDEVGELPLSAQAKLLRVLQSGQLQRVGSDREHQVDVRLIAATNRDLAEEVRARRMRADFYHRLSVYPLRVPPLRERGRDVLLLAGAFLEENRARLGLGALRLQPETHATLQHYGWPGNVRELEHVISRGVLKALGRHAQRPRILTVTADDMDIEVPGGDPSDGDPSGGDPSGGQRSAAGASGSAPWGGALPGGASSPHGGMPGSGPAGDPPLSLQQTLLAVEQATIESCLARHGNNWSAAARELGVDRANLRRRAARLGIPVQGKPGRPRRARPPAGQP</sequence>
<feature type="region of interest" description="Disordered" evidence="6">
    <location>
        <begin position="548"/>
        <end position="571"/>
    </location>
</feature>
<dbReference type="SUPFAM" id="SSF46689">
    <property type="entry name" value="Homeodomain-like"/>
    <property type="match status" value="1"/>
</dbReference>
<evidence type="ECO:0000256" key="2">
    <source>
        <dbReference type="ARBA" id="ARBA00022840"/>
    </source>
</evidence>
<protein>
    <submittedName>
        <fullName evidence="8">Nitric oxide reductase transcription regulator</fullName>
    </submittedName>
</protein>
<dbReference type="PROSITE" id="PS00688">
    <property type="entry name" value="SIGMA54_INTERACT_3"/>
    <property type="match status" value="1"/>
</dbReference>
<evidence type="ECO:0000313" key="8">
    <source>
        <dbReference type="EMBL" id="ANN67006.1"/>
    </source>
</evidence>
<dbReference type="RefSeq" id="WP_066349561.1">
    <property type="nucleotide sequence ID" value="NZ_CBCSFJ010000007.1"/>
</dbReference>
<dbReference type="Pfam" id="PF01590">
    <property type="entry name" value="GAF"/>
    <property type="match status" value="1"/>
</dbReference>